<dbReference type="EMBL" id="FUYB01000010">
    <property type="protein sequence ID" value="SKA81946.1"/>
    <property type="molecule type" value="Genomic_DNA"/>
</dbReference>
<dbReference type="CDD" id="cd00077">
    <property type="entry name" value="HDc"/>
    <property type="match status" value="1"/>
</dbReference>
<dbReference type="PANTHER" id="PTHR47320:SF1">
    <property type="entry name" value="BIFUNCTIONAL URIDYLYLTRANSFERASE_URIDYLYL-REMOVING ENZYME"/>
    <property type="match status" value="1"/>
</dbReference>
<dbReference type="PROSITE" id="PS51671">
    <property type="entry name" value="ACT"/>
    <property type="match status" value="2"/>
</dbReference>
<comment type="domain">
    <text evidence="8">Has four distinct domains: an N-terminal nucleotidyltransferase (NT) domain responsible for UTase activity, a central HD domain that encodes UR activity, and two C-terminal ACT domains that seem to have a role in glutamine sensing.</text>
</comment>
<dbReference type="SMART" id="SM00471">
    <property type="entry name" value="HDc"/>
    <property type="match status" value="1"/>
</dbReference>
<dbReference type="PROSITE" id="PS51831">
    <property type="entry name" value="HD"/>
    <property type="match status" value="1"/>
</dbReference>
<evidence type="ECO:0000259" key="9">
    <source>
        <dbReference type="PROSITE" id="PS51671"/>
    </source>
</evidence>
<dbReference type="SUPFAM" id="SSF81593">
    <property type="entry name" value="Nucleotidyltransferase substrate binding subunit/domain"/>
    <property type="match status" value="1"/>
</dbReference>
<dbReference type="InterPro" id="IPR013546">
    <property type="entry name" value="PII_UdlTrfase/GS_AdlTrfase"/>
</dbReference>
<evidence type="ECO:0000256" key="5">
    <source>
        <dbReference type="ARBA" id="ARBA00022842"/>
    </source>
</evidence>
<dbReference type="CDD" id="cd05401">
    <property type="entry name" value="NT_GlnE_GlnD_like"/>
    <property type="match status" value="1"/>
</dbReference>
<dbReference type="CDD" id="cd04900">
    <property type="entry name" value="ACT_UUR-like_1"/>
    <property type="match status" value="1"/>
</dbReference>
<evidence type="ECO:0000256" key="2">
    <source>
        <dbReference type="ARBA" id="ARBA00022695"/>
    </source>
</evidence>
<dbReference type="InterPro" id="IPR045865">
    <property type="entry name" value="ACT-like_dom_sf"/>
</dbReference>
<dbReference type="GO" id="GO:0008773">
    <property type="term" value="F:[protein-PII] uridylyltransferase activity"/>
    <property type="evidence" value="ECO:0007669"/>
    <property type="project" value="UniProtKB-UniRule"/>
</dbReference>
<evidence type="ECO:0000259" key="10">
    <source>
        <dbReference type="PROSITE" id="PS51831"/>
    </source>
</evidence>
<evidence type="ECO:0000256" key="7">
    <source>
        <dbReference type="ARBA" id="ARBA00047968"/>
    </source>
</evidence>
<evidence type="ECO:0000256" key="3">
    <source>
        <dbReference type="ARBA" id="ARBA00022737"/>
    </source>
</evidence>
<dbReference type="GO" id="GO:0006808">
    <property type="term" value="P:regulation of nitrogen utilization"/>
    <property type="evidence" value="ECO:0007669"/>
    <property type="project" value="UniProtKB-UniRule"/>
</dbReference>
<feature type="domain" description="HD" evidence="10">
    <location>
        <begin position="461"/>
        <end position="583"/>
    </location>
</feature>
<keyword evidence="2 8" id="KW-0548">Nucleotidyltransferase</keyword>
<keyword evidence="4 8" id="KW-0378">Hydrolase</keyword>
<feature type="domain" description="ACT" evidence="9">
    <location>
        <begin position="811"/>
        <end position="883"/>
    </location>
</feature>
<comment type="catalytic activity">
    <reaction evidence="8">
        <text>[protein-PII]-uridylyl-L-tyrosine + H2O = [protein-PII]-L-tyrosine + UMP + H(+)</text>
        <dbReference type="Rhea" id="RHEA:48600"/>
        <dbReference type="Rhea" id="RHEA-COMP:12147"/>
        <dbReference type="Rhea" id="RHEA-COMP:12148"/>
        <dbReference type="ChEBI" id="CHEBI:15377"/>
        <dbReference type="ChEBI" id="CHEBI:15378"/>
        <dbReference type="ChEBI" id="CHEBI:46858"/>
        <dbReference type="ChEBI" id="CHEBI:57865"/>
        <dbReference type="ChEBI" id="CHEBI:90602"/>
    </reaction>
</comment>
<organism evidence="11 12">
    <name type="scientific">Thiothrix eikelboomii</name>
    <dbReference type="NCBI Taxonomy" id="92487"/>
    <lineage>
        <taxon>Bacteria</taxon>
        <taxon>Pseudomonadati</taxon>
        <taxon>Pseudomonadota</taxon>
        <taxon>Gammaproteobacteria</taxon>
        <taxon>Thiotrichales</taxon>
        <taxon>Thiotrichaceae</taxon>
        <taxon>Thiothrix</taxon>
    </lineage>
</organism>
<comment type="activity regulation">
    <text evidence="8">Uridylyltransferase (UTase) activity is inhibited by glutamine, while glutamine activates uridylyl-removing (UR) activity.</text>
</comment>
<accession>A0A1T4WX97</accession>
<keyword evidence="12" id="KW-1185">Reference proteome</keyword>
<dbReference type="SUPFAM" id="SSF81301">
    <property type="entry name" value="Nucleotidyltransferase"/>
    <property type="match status" value="1"/>
</dbReference>
<dbReference type="SUPFAM" id="SSF109604">
    <property type="entry name" value="HD-domain/PDEase-like"/>
    <property type="match status" value="1"/>
</dbReference>
<evidence type="ECO:0000256" key="1">
    <source>
        <dbReference type="ARBA" id="ARBA00022679"/>
    </source>
</evidence>
<dbReference type="GO" id="GO:0008893">
    <property type="term" value="F:guanosine-3',5'-bis(diphosphate) 3'-diphosphatase activity"/>
    <property type="evidence" value="ECO:0007669"/>
    <property type="project" value="UniProtKB-EC"/>
</dbReference>
<comment type="similarity">
    <text evidence="8">Belongs to the GlnD family.</text>
</comment>
<dbReference type="InterPro" id="IPR043519">
    <property type="entry name" value="NT_sf"/>
</dbReference>
<evidence type="ECO:0000256" key="4">
    <source>
        <dbReference type="ARBA" id="ARBA00022801"/>
    </source>
</evidence>
<reference evidence="11 12" key="1">
    <citation type="submission" date="2017-02" db="EMBL/GenBank/DDBJ databases">
        <authorList>
            <person name="Peterson S.W."/>
        </authorList>
    </citation>
    <scope>NUCLEOTIDE SEQUENCE [LARGE SCALE GENOMIC DNA]</scope>
    <source>
        <strain evidence="11 12">ATCC 49788</strain>
    </source>
</reference>
<protein>
    <recommendedName>
        <fullName evidence="8">Bifunctional uridylyltransferase/uridylyl-removing enzyme</fullName>
        <shortName evidence="8">UTase/UR</shortName>
    </recommendedName>
    <alternativeName>
        <fullName evidence="8">Bifunctional [protein-PII] modification enzyme</fullName>
    </alternativeName>
    <alternativeName>
        <fullName evidence="8">Bifunctional nitrogen sensor protein</fullName>
    </alternativeName>
    <domain>
        <recommendedName>
            <fullName evidence="8">[Protein-PII] uridylyltransferase</fullName>
            <shortName evidence="8">PII uridylyltransferase</shortName>
            <shortName evidence="8">UTase</shortName>
            <ecNumber evidence="8">2.7.7.59</ecNumber>
        </recommendedName>
    </domain>
    <domain>
        <recommendedName>
            <fullName evidence="8">[Protein-PII]-UMP uridylyl-removing enzyme</fullName>
            <shortName evidence="8">UR</shortName>
            <ecNumber evidence="8">3.1.4.-</ecNumber>
        </recommendedName>
    </domain>
</protein>
<dbReference type="InterPro" id="IPR002934">
    <property type="entry name" value="Polymerase_NTP_transf_dom"/>
</dbReference>
<gene>
    <name evidence="8" type="primary">glnD</name>
    <name evidence="11" type="ORF">SAMN02745130_02220</name>
</gene>
<name>A0A1T4WX97_9GAMM</name>
<dbReference type="InterPro" id="IPR002912">
    <property type="entry name" value="ACT_dom"/>
</dbReference>
<sequence>MNTDTRLNPLLDHYQEFKTSTSSTLKPSDYAGFLKEARKRLAGYFLEKYPIRSLLYYHAGLIDVILQERWQQTGFNVSEAALIAVGGYGRKELHPASDVDLLILLHQAPDALAQDRISHFLTFLWDMGLEVGHSVRTLDECLHTAHTDLTVITNLIEARLLAGSRDLYHQMRAGISPENMWDSRSFFLAKLEEQKARYLRFGDTAYRVEPNLKEGPGGLRDIHMIGWIIEREYGHLSLSELHEHRLLDQNEYECLREGRAFLWGIRFVLHTITGRKEDRLLFDYQHTLAKTFGYAAEQRNEAVEAFMQRYYKSITELERLTDVLMGVLRVKLAIDKQPQPIMVGEWYEKRGNLLAVNSLDTFTLYPTALLEIFLFLQNTPGVTGLDPATIRLMRSNLHRMDSGFRQQAWHRQIFMQILRQPSGITFVLRLMNRYGILAAYLPAFANIVGRMQYDLFHAYTVDEHTLFVISNVRRYSTEKGAAEFPMCSEIFKRLQKPEILYLAALFHDIAKGRGGDHSELGSVDAYEFCREHGLNVHDASLVSWLVQKHLLMSVTAQRKDISDPVVVEEFAAQIIAQNRLDYLFLLTIADIKGTNPKLWNSWKRSLLTELYLSTRNLLNQRLPASEKSGSIIAQKRNSALEYLTHQGFSEQACLKLWKNLGEDYLLQHSVESICWHAQNILNTEPSDLPLVKMRATISGSSNIIFIYSPDSPDLFTRVVSTLEQLNLNIVQARIVSVEENGFDLYTLHILGPDNKILDDLADQKHIVEVMQRNLQRAQFQVRQHRPPRILRNFDVPTRINFRQQADKNLTIMEVSTGDMPGLLSRVGEALDQAGVRVHNARITTLGEQAEDIFYITTRDEETMITDPIMQTSIRHALVEALKI</sequence>
<evidence type="ECO:0000256" key="8">
    <source>
        <dbReference type="HAMAP-Rule" id="MF_00277"/>
    </source>
</evidence>
<keyword evidence="6 8" id="KW-0511">Multifunctional enzyme</keyword>
<evidence type="ECO:0000313" key="12">
    <source>
        <dbReference type="Proteomes" id="UP000190460"/>
    </source>
</evidence>
<proteinExistence type="inferred from homology"/>
<dbReference type="EC" id="3.1.4.-" evidence="8"/>
<feature type="domain" description="ACT" evidence="9">
    <location>
        <begin position="703"/>
        <end position="788"/>
    </location>
</feature>
<dbReference type="InterPro" id="IPR010043">
    <property type="entry name" value="UTase/UR"/>
</dbReference>
<feature type="region of interest" description="Uridylyltransferase" evidence="8">
    <location>
        <begin position="1"/>
        <end position="340"/>
    </location>
</feature>
<keyword evidence="3" id="KW-0677">Repeat</keyword>
<dbReference type="Proteomes" id="UP000190460">
    <property type="component" value="Unassembled WGS sequence"/>
</dbReference>
<dbReference type="GO" id="GO:0008081">
    <property type="term" value="F:phosphoric diester hydrolase activity"/>
    <property type="evidence" value="ECO:0007669"/>
    <property type="project" value="UniProtKB-UniRule"/>
</dbReference>
<comment type="catalytic activity">
    <reaction evidence="8">
        <text>[protein-PII]-L-tyrosine + UTP = [protein-PII]-uridylyl-L-tyrosine + diphosphate</text>
        <dbReference type="Rhea" id="RHEA:13673"/>
        <dbReference type="Rhea" id="RHEA-COMP:12147"/>
        <dbReference type="Rhea" id="RHEA-COMP:12148"/>
        <dbReference type="ChEBI" id="CHEBI:33019"/>
        <dbReference type="ChEBI" id="CHEBI:46398"/>
        <dbReference type="ChEBI" id="CHEBI:46858"/>
        <dbReference type="ChEBI" id="CHEBI:90602"/>
        <dbReference type="EC" id="2.7.7.59"/>
    </reaction>
</comment>
<dbReference type="RefSeq" id="WP_078922706.1">
    <property type="nucleotide sequence ID" value="NZ_FUYB01000010.1"/>
</dbReference>
<dbReference type="EC" id="2.7.7.59" evidence="8"/>
<keyword evidence="1 8" id="KW-0808">Transferase</keyword>
<dbReference type="AlphaFoldDB" id="A0A1T4WX97"/>
<dbReference type="PIRSF" id="PIRSF006288">
    <property type="entry name" value="PII_uridyltransf"/>
    <property type="match status" value="1"/>
</dbReference>
<dbReference type="InterPro" id="IPR006674">
    <property type="entry name" value="HD_domain"/>
</dbReference>
<dbReference type="STRING" id="92487.SAMN02745130_02220"/>
<dbReference type="CDD" id="cd04899">
    <property type="entry name" value="ACT_ACR-UUR-like_2"/>
    <property type="match status" value="1"/>
</dbReference>
<evidence type="ECO:0000313" key="11">
    <source>
        <dbReference type="EMBL" id="SKA81946.1"/>
    </source>
</evidence>
<evidence type="ECO:0000256" key="6">
    <source>
        <dbReference type="ARBA" id="ARBA00023268"/>
    </source>
</evidence>
<dbReference type="OrthoDB" id="9758038at2"/>
<dbReference type="Pfam" id="PF01909">
    <property type="entry name" value="NTP_transf_2"/>
    <property type="match status" value="1"/>
</dbReference>
<comment type="function">
    <text evidence="8">Modifies, by uridylylation and deuridylylation, the PII regulatory proteins (GlnB and homologs), in response to the nitrogen status of the cell that GlnD senses through the glutamine level. Under low glutamine levels, catalyzes the conversion of the PII proteins and UTP to PII-UMP and PPi, while under higher glutamine levels, GlnD hydrolyzes PII-UMP to PII and UMP (deuridylylation). Thus, controls uridylylation state and activity of the PII proteins, and plays an important role in the regulation of nitrogen metabolism.</text>
</comment>
<dbReference type="PANTHER" id="PTHR47320">
    <property type="entry name" value="BIFUNCTIONAL URIDYLYLTRANSFERASE/URIDYLYL-REMOVING ENZYME"/>
    <property type="match status" value="1"/>
</dbReference>
<keyword evidence="5 8" id="KW-0460">Magnesium</keyword>
<dbReference type="NCBIfam" id="TIGR01693">
    <property type="entry name" value="UTase_glnD"/>
    <property type="match status" value="1"/>
</dbReference>
<dbReference type="Pfam" id="PF01966">
    <property type="entry name" value="HD"/>
    <property type="match status" value="1"/>
</dbReference>
<dbReference type="Gene3D" id="1.10.3210.10">
    <property type="entry name" value="Hypothetical protein af1432"/>
    <property type="match status" value="1"/>
</dbReference>
<comment type="cofactor">
    <cofactor evidence="8">
        <name>Mg(2+)</name>
        <dbReference type="ChEBI" id="CHEBI:18420"/>
    </cofactor>
</comment>
<comment type="catalytic activity">
    <reaction evidence="7">
        <text>guanosine 3',5'-bis(diphosphate) + H2O = GDP + diphosphate + H(+)</text>
        <dbReference type="Rhea" id="RHEA:14253"/>
        <dbReference type="ChEBI" id="CHEBI:15377"/>
        <dbReference type="ChEBI" id="CHEBI:15378"/>
        <dbReference type="ChEBI" id="CHEBI:33019"/>
        <dbReference type="ChEBI" id="CHEBI:58189"/>
        <dbReference type="ChEBI" id="CHEBI:77828"/>
        <dbReference type="EC" id="3.1.7.2"/>
    </reaction>
</comment>
<dbReference type="HAMAP" id="MF_00277">
    <property type="entry name" value="PII_uridylyl_transf"/>
    <property type="match status" value="1"/>
</dbReference>
<dbReference type="SUPFAM" id="SSF55021">
    <property type="entry name" value="ACT-like"/>
    <property type="match status" value="2"/>
</dbReference>
<dbReference type="InterPro" id="IPR003607">
    <property type="entry name" value="HD/PDEase_dom"/>
</dbReference>
<comment type="caution">
    <text evidence="8">Lacks conserved residue(s) required for the propagation of feature annotation.</text>
</comment>
<dbReference type="Pfam" id="PF08335">
    <property type="entry name" value="GlnD_UR_UTase"/>
    <property type="match status" value="1"/>
</dbReference>